<dbReference type="SUPFAM" id="SSF47413">
    <property type="entry name" value="lambda repressor-like DNA-binding domains"/>
    <property type="match status" value="1"/>
</dbReference>
<dbReference type="Gene3D" id="1.10.260.40">
    <property type="entry name" value="lambda repressor-like DNA-binding domains"/>
    <property type="match status" value="1"/>
</dbReference>
<sequence length="462" mass="53261">MIALEHSYNKVVGGNIRSLRESKGISLRRLSYELFISYPTLSRMENGDQKIDMDFLVKIADYFGVTVNHLISREDIEGSATNQFGSTEKVEDLSAFEKLKYILDNYLQAKQEVFKGHFMGDHVRNITTSTIINEVGLNEKYFVVGSIGQGQWAEVPWISVFLKSITTTATKGYYIVYLFKSDMSGFYVSLNQGYTYFKDKYGTKVGREKILRTASLIRDQLNTVPDYLMETDIDLVSRGDLGRGYENGHIYGRYYDLQSFISSQEIIRDLRSLLIAYNEIESLIGKRSISQFNDYLLLEDDGQYLDDSKQEIQYQEKVNDLAKGNTKVFEEEDGPSKRPDPTVDKSEKKRWSRNANVAAEALRLADYKCAYDENHTTFISKKTGKPFMESHHLVLMNLQSEFENDLDRIANLLSLCPTCHRAIHHGVDKLKEEMLKKLFYERRDKLESVGIEITFSDLFKSY</sequence>
<gene>
    <name evidence="4" type="ORF">Q5Y73_18920</name>
</gene>
<evidence type="ECO:0000313" key="4">
    <source>
        <dbReference type="EMBL" id="MDP5276172.1"/>
    </source>
</evidence>
<accession>A0ABT9J3H5</accession>
<dbReference type="Proteomes" id="UP001231941">
    <property type="component" value="Unassembled WGS sequence"/>
</dbReference>
<feature type="compositionally biased region" description="Basic and acidic residues" evidence="2">
    <location>
        <begin position="334"/>
        <end position="349"/>
    </location>
</feature>
<dbReference type="CDD" id="cd00085">
    <property type="entry name" value="HNHc"/>
    <property type="match status" value="1"/>
</dbReference>
<comment type="caution">
    <text evidence="4">The sequence shown here is derived from an EMBL/GenBank/DDBJ whole genome shotgun (WGS) entry which is preliminary data.</text>
</comment>
<dbReference type="RefSeq" id="WP_305993483.1">
    <property type="nucleotide sequence ID" value="NZ_JAVAMP010000012.1"/>
</dbReference>
<feature type="domain" description="HTH cro/C1-type" evidence="3">
    <location>
        <begin position="16"/>
        <end position="70"/>
    </location>
</feature>
<evidence type="ECO:0000256" key="1">
    <source>
        <dbReference type="ARBA" id="ARBA00023125"/>
    </source>
</evidence>
<dbReference type="EMBL" id="JAVAMP010000012">
    <property type="protein sequence ID" value="MDP5276172.1"/>
    <property type="molecule type" value="Genomic_DNA"/>
</dbReference>
<evidence type="ECO:0000313" key="5">
    <source>
        <dbReference type="Proteomes" id="UP001231941"/>
    </source>
</evidence>
<dbReference type="Pfam" id="PF12102">
    <property type="entry name" value="MrcB_N"/>
    <property type="match status" value="1"/>
</dbReference>
<organism evidence="4 5">
    <name type="scientific">Chengkuizengella axinellae</name>
    <dbReference type="NCBI Taxonomy" id="3064388"/>
    <lineage>
        <taxon>Bacteria</taxon>
        <taxon>Bacillati</taxon>
        <taxon>Bacillota</taxon>
        <taxon>Bacilli</taxon>
        <taxon>Bacillales</taxon>
        <taxon>Paenibacillaceae</taxon>
        <taxon>Chengkuizengella</taxon>
    </lineage>
</organism>
<dbReference type="InterPro" id="IPR003615">
    <property type="entry name" value="HNH_nuc"/>
</dbReference>
<dbReference type="Gene3D" id="3.30.920.90">
    <property type="match status" value="1"/>
</dbReference>
<feature type="region of interest" description="Disordered" evidence="2">
    <location>
        <begin position="326"/>
        <end position="349"/>
    </location>
</feature>
<dbReference type="InterPro" id="IPR001387">
    <property type="entry name" value="Cro/C1-type_HTH"/>
</dbReference>
<protein>
    <submittedName>
        <fullName evidence="4">DUF3578 domain-containing protein</fullName>
    </submittedName>
</protein>
<keyword evidence="5" id="KW-1185">Reference proteome</keyword>
<proteinExistence type="predicted"/>
<name>A0ABT9J3H5_9BACL</name>
<dbReference type="CDD" id="cd00093">
    <property type="entry name" value="HTH_XRE"/>
    <property type="match status" value="1"/>
</dbReference>
<dbReference type="PROSITE" id="PS50943">
    <property type="entry name" value="HTH_CROC1"/>
    <property type="match status" value="1"/>
</dbReference>
<dbReference type="PANTHER" id="PTHR46558:SF11">
    <property type="entry name" value="HTH-TYPE TRANSCRIPTIONAL REGULATOR XRE"/>
    <property type="match status" value="1"/>
</dbReference>
<dbReference type="SMART" id="SM00530">
    <property type="entry name" value="HTH_XRE"/>
    <property type="match status" value="1"/>
</dbReference>
<dbReference type="InterPro" id="IPR010982">
    <property type="entry name" value="Lambda_DNA-bd_dom_sf"/>
</dbReference>
<dbReference type="PANTHER" id="PTHR46558">
    <property type="entry name" value="TRACRIPTIONAL REGULATORY PROTEIN-RELATED-RELATED"/>
    <property type="match status" value="1"/>
</dbReference>
<dbReference type="InterPro" id="IPR021961">
    <property type="entry name" value="McrB_DNA-bd"/>
</dbReference>
<evidence type="ECO:0000256" key="2">
    <source>
        <dbReference type="SAM" id="MobiDB-lite"/>
    </source>
</evidence>
<dbReference type="Pfam" id="PF01381">
    <property type="entry name" value="HTH_3"/>
    <property type="match status" value="1"/>
</dbReference>
<evidence type="ECO:0000259" key="3">
    <source>
        <dbReference type="PROSITE" id="PS50943"/>
    </source>
</evidence>
<keyword evidence="1" id="KW-0238">DNA-binding</keyword>
<reference evidence="4 5" key="1">
    <citation type="submission" date="2023-08" db="EMBL/GenBank/DDBJ databases">
        <authorList>
            <person name="Park J.-S."/>
        </authorList>
    </citation>
    <scope>NUCLEOTIDE SEQUENCE [LARGE SCALE GENOMIC DNA]</scope>
    <source>
        <strain evidence="4 5">2205SS18-9</strain>
    </source>
</reference>